<dbReference type="EMBL" id="JAQJAN010000008">
    <property type="protein sequence ID" value="KAJ5724852.1"/>
    <property type="molecule type" value="Genomic_DNA"/>
</dbReference>
<sequence>MDPLTALGLASNIVQFVRFASDLIKTAVELRRSSSEYTDNFLELDTLYGQLNDFNAELISGQENARRYLDGPGSKSDKKHSSLRTLSRLCQSDCEKLLNVMRKLKVQDGS</sequence>
<keyword evidence="2" id="KW-1185">Reference proteome</keyword>
<evidence type="ECO:0000313" key="2">
    <source>
        <dbReference type="Proteomes" id="UP001215712"/>
    </source>
</evidence>
<dbReference type="AlphaFoldDB" id="A0AAD6HKV4"/>
<name>A0AAD6HKV4_9EURO</name>
<comment type="caution">
    <text evidence="1">The sequence shown here is derived from an EMBL/GenBank/DDBJ whole genome shotgun (WGS) entry which is preliminary data.</text>
</comment>
<organism evidence="1 2">
    <name type="scientific">Penicillium malachiteum</name>
    <dbReference type="NCBI Taxonomy" id="1324776"/>
    <lineage>
        <taxon>Eukaryota</taxon>
        <taxon>Fungi</taxon>
        <taxon>Dikarya</taxon>
        <taxon>Ascomycota</taxon>
        <taxon>Pezizomycotina</taxon>
        <taxon>Eurotiomycetes</taxon>
        <taxon>Eurotiomycetidae</taxon>
        <taxon>Eurotiales</taxon>
        <taxon>Aspergillaceae</taxon>
        <taxon>Penicillium</taxon>
    </lineage>
</organism>
<proteinExistence type="predicted"/>
<dbReference type="Proteomes" id="UP001215712">
    <property type="component" value="Unassembled WGS sequence"/>
</dbReference>
<accession>A0AAD6HKV4</accession>
<evidence type="ECO:0008006" key="3">
    <source>
        <dbReference type="Google" id="ProtNLM"/>
    </source>
</evidence>
<reference evidence="1" key="2">
    <citation type="submission" date="2023-01" db="EMBL/GenBank/DDBJ databases">
        <authorList>
            <person name="Petersen C."/>
        </authorList>
    </citation>
    <scope>NUCLEOTIDE SEQUENCE</scope>
    <source>
        <strain evidence="1">IBT 17514</strain>
    </source>
</reference>
<gene>
    <name evidence="1" type="ORF">N7493_006580</name>
</gene>
<evidence type="ECO:0000313" key="1">
    <source>
        <dbReference type="EMBL" id="KAJ5724852.1"/>
    </source>
</evidence>
<protein>
    <recommendedName>
        <fullName evidence="3">Fungal N-terminal domain-containing protein</fullName>
    </recommendedName>
</protein>
<reference evidence="1" key="1">
    <citation type="journal article" date="2023" name="IMA Fungus">
        <title>Comparative genomic study of the Penicillium genus elucidates a diverse pangenome and 15 lateral gene transfer events.</title>
        <authorList>
            <person name="Petersen C."/>
            <person name="Sorensen T."/>
            <person name="Nielsen M.R."/>
            <person name="Sondergaard T.E."/>
            <person name="Sorensen J.L."/>
            <person name="Fitzpatrick D.A."/>
            <person name="Frisvad J.C."/>
            <person name="Nielsen K.L."/>
        </authorList>
    </citation>
    <scope>NUCLEOTIDE SEQUENCE</scope>
    <source>
        <strain evidence="1">IBT 17514</strain>
    </source>
</reference>